<feature type="transmembrane region" description="Helical" evidence="5">
    <location>
        <begin position="334"/>
        <end position="354"/>
    </location>
</feature>
<evidence type="ECO:0000256" key="3">
    <source>
        <dbReference type="ARBA" id="ARBA00022989"/>
    </source>
</evidence>
<evidence type="ECO:0000256" key="5">
    <source>
        <dbReference type="SAM" id="Phobius"/>
    </source>
</evidence>
<feature type="transmembrane region" description="Helical" evidence="5">
    <location>
        <begin position="396"/>
        <end position="412"/>
    </location>
</feature>
<dbReference type="EMBL" id="LT906435">
    <property type="protein sequence ID" value="SNU82164.1"/>
    <property type="molecule type" value="Genomic_DNA"/>
</dbReference>
<protein>
    <submittedName>
        <fullName evidence="7">Putrescine importer PuuP</fullName>
    </submittedName>
</protein>
<sequence>MEVESFGYAQELKRSLGFRDLIVYGMLWMIPVSPFGIYGFVADASHGMVALAYLLGVLAMSLTALSYQSMSAVFPLAGSVYTYAQRGIGPTVGFMAGWLILLDYILIPSLLYIGSAAALAPMFPELPRWIWILLFTCVGTGINLLGVEFTARASKWLLAFQLVVLTVFCAAGLHALYGGHVGSGKLTMNPWYQPAAFSLSSMFSAVSVAAVSFLGFDAISTMSEEVRGGDRRIVGRATIASLFVVGALFILQTWIAADLGAGRQTGTPETAFYEIAGLAGGHWLFVLTSITTVLAWGIANSLVSTASIARILFSMARDRQLPAALARVSHVRREPYVSILLVAVVSICVSLAFMDKLDQITSFVNFGALTGFLVLHVAVINHFVRRKRSREWGRHLLVPLAGFVAVGAALYAMGRDTWTLGLCWLAAGVAYYSVLTRVLRRRVQIDV</sequence>
<dbReference type="GO" id="GO:0055085">
    <property type="term" value="P:transmembrane transport"/>
    <property type="evidence" value="ECO:0007669"/>
    <property type="project" value="InterPro"/>
</dbReference>
<dbReference type="PIRSF" id="PIRSF006060">
    <property type="entry name" value="AA_transporter"/>
    <property type="match status" value="1"/>
</dbReference>
<feature type="transmembrane region" description="Helical" evidence="5">
    <location>
        <begin position="21"/>
        <end position="41"/>
    </location>
</feature>
<feature type="transmembrane region" description="Helical" evidence="5">
    <location>
        <begin position="237"/>
        <end position="257"/>
    </location>
</feature>
<keyword evidence="2 5" id="KW-0812">Transmembrane</keyword>
<dbReference type="KEGG" id="pspu:NA29_08495"/>
<name>A0A239SBM6_9BURK</name>
<feature type="transmembrane region" description="Helical" evidence="5">
    <location>
        <begin position="197"/>
        <end position="216"/>
    </location>
</feature>
<keyword evidence="3 5" id="KW-1133">Transmembrane helix</keyword>
<gene>
    <name evidence="7" type="primary">puuP</name>
    <name evidence="7" type="ORF">SAMEA4530655_00840</name>
</gene>
<feature type="transmembrane region" description="Helical" evidence="5">
    <location>
        <begin position="360"/>
        <end position="384"/>
    </location>
</feature>
<dbReference type="PANTHER" id="PTHR42770:SF16">
    <property type="entry name" value="AMINO ACID PERMEASE"/>
    <property type="match status" value="1"/>
</dbReference>
<dbReference type="GeneID" id="88093526"/>
<keyword evidence="8" id="KW-1185">Reference proteome</keyword>
<dbReference type="GO" id="GO:0016020">
    <property type="term" value="C:membrane"/>
    <property type="evidence" value="ECO:0007669"/>
    <property type="project" value="UniProtKB-SubCell"/>
</dbReference>
<dbReference type="InterPro" id="IPR004841">
    <property type="entry name" value="AA-permease/SLC12A_dom"/>
</dbReference>
<evidence type="ECO:0000313" key="7">
    <source>
        <dbReference type="EMBL" id="SNU82164.1"/>
    </source>
</evidence>
<evidence type="ECO:0000259" key="6">
    <source>
        <dbReference type="Pfam" id="PF00324"/>
    </source>
</evidence>
<keyword evidence="4 5" id="KW-0472">Membrane</keyword>
<evidence type="ECO:0000313" key="8">
    <source>
        <dbReference type="Proteomes" id="UP000215126"/>
    </source>
</evidence>
<dbReference type="STRING" id="93222.NA29_08495"/>
<dbReference type="OrthoDB" id="9804700at2"/>
<organism evidence="7 8">
    <name type="scientific">Pandoraea sputorum</name>
    <dbReference type="NCBI Taxonomy" id="93222"/>
    <lineage>
        <taxon>Bacteria</taxon>
        <taxon>Pseudomonadati</taxon>
        <taxon>Pseudomonadota</taxon>
        <taxon>Betaproteobacteria</taxon>
        <taxon>Burkholderiales</taxon>
        <taxon>Burkholderiaceae</taxon>
        <taxon>Pandoraea</taxon>
    </lineage>
</organism>
<evidence type="ECO:0000256" key="2">
    <source>
        <dbReference type="ARBA" id="ARBA00022692"/>
    </source>
</evidence>
<dbReference type="Pfam" id="PF00324">
    <property type="entry name" value="AA_permease"/>
    <property type="match status" value="1"/>
</dbReference>
<feature type="transmembrane region" description="Helical" evidence="5">
    <location>
        <begin position="418"/>
        <end position="435"/>
    </location>
</feature>
<dbReference type="AlphaFoldDB" id="A0A239SBM6"/>
<dbReference type="PANTHER" id="PTHR42770">
    <property type="entry name" value="AMINO ACID TRANSPORTER-RELATED"/>
    <property type="match status" value="1"/>
</dbReference>
<dbReference type="Proteomes" id="UP000215126">
    <property type="component" value="Chromosome 1"/>
</dbReference>
<proteinExistence type="predicted"/>
<comment type="subcellular location">
    <subcellularLocation>
        <location evidence="1">Membrane</location>
        <topology evidence="1">Multi-pass membrane protein</topology>
    </subcellularLocation>
</comment>
<evidence type="ECO:0000256" key="1">
    <source>
        <dbReference type="ARBA" id="ARBA00004141"/>
    </source>
</evidence>
<feature type="transmembrane region" description="Helical" evidence="5">
    <location>
        <begin position="157"/>
        <end position="177"/>
    </location>
</feature>
<reference evidence="7 8" key="1">
    <citation type="submission" date="2017-06" db="EMBL/GenBank/DDBJ databases">
        <authorList>
            <consortium name="Pathogen Informatics"/>
        </authorList>
    </citation>
    <scope>NUCLEOTIDE SEQUENCE [LARGE SCALE GENOMIC DNA]</scope>
    <source>
        <strain evidence="7 8">NCTC13161</strain>
    </source>
</reference>
<feature type="transmembrane region" description="Helical" evidence="5">
    <location>
        <begin position="293"/>
        <end position="313"/>
    </location>
</feature>
<dbReference type="InterPro" id="IPR050367">
    <property type="entry name" value="APC_superfamily"/>
</dbReference>
<dbReference type="RefSeq" id="WP_039396029.1">
    <property type="nucleotide sequence ID" value="NZ_CP010431.2"/>
</dbReference>
<evidence type="ECO:0000256" key="4">
    <source>
        <dbReference type="ARBA" id="ARBA00023136"/>
    </source>
</evidence>
<feature type="transmembrane region" description="Helical" evidence="5">
    <location>
        <begin position="126"/>
        <end position="145"/>
    </location>
</feature>
<feature type="transmembrane region" description="Helical" evidence="5">
    <location>
        <begin position="88"/>
        <end position="114"/>
    </location>
</feature>
<feature type="domain" description="Amino acid permease/ SLC12A" evidence="6">
    <location>
        <begin position="24"/>
        <end position="396"/>
    </location>
</feature>
<accession>A0A239SBM6</accession>
<dbReference type="Gene3D" id="1.20.1740.10">
    <property type="entry name" value="Amino acid/polyamine transporter I"/>
    <property type="match status" value="1"/>
</dbReference>